<keyword evidence="3" id="KW-1185">Reference proteome</keyword>
<feature type="compositionally biased region" description="Basic residues" evidence="1">
    <location>
        <begin position="55"/>
        <end position="109"/>
    </location>
</feature>
<gene>
    <name evidence="2" type="ORF">CHS0354_007513</name>
</gene>
<proteinExistence type="predicted"/>
<name>A0AAE0W8I9_9BIVA</name>
<dbReference type="EMBL" id="JAEAOA010000514">
    <property type="protein sequence ID" value="KAK3605431.1"/>
    <property type="molecule type" value="Genomic_DNA"/>
</dbReference>
<feature type="region of interest" description="Disordered" evidence="1">
    <location>
        <begin position="31"/>
        <end position="128"/>
    </location>
</feature>
<organism evidence="2 3">
    <name type="scientific">Potamilus streckersoni</name>
    <dbReference type="NCBI Taxonomy" id="2493646"/>
    <lineage>
        <taxon>Eukaryota</taxon>
        <taxon>Metazoa</taxon>
        <taxon>Spiralia</taxon>
        <taxon>Lophotrochozoa</taxon>
        <taxon>Mollusca</taxon>
        <taxon>Bivalvia</taxon>
        <taxon>Autobranchia</taxon>
        <taxon>Heteroconchia</taxon>
        <taxon>Palaeoheterodonta</taxon>
        <taxon>Unionida</taxon>
        <taxon>Unionoidea</taxon>
        <taxon>Unionidae</taxon>
        <taxon>Ambleminae</taxon>
        <taxon>Lampsilini</taxon>
        <taxon>Potamilus</taxon>
    </lineage>
</organism>
<reference evidence="2" key="2">
    <citation type="journal article" date="2021" name="Genome Biol. Evol.">
        <title>Developing a high-quality reference genome for a parasitic bivalve with doubly uniparental inheritance (Bivalvia: Unionida).</title>
        <authorList>
            <person name="Smith C.H."/>
        </authorList>
    </citation>
    <scope>NUCLEOTIDE SEQUENCE</scope>
    <source>
        <strain evidence="2">CHS0354</strain>
        <tissue evidence="2">Mantle</tissue>
    </source>
</reference>
<reference evidence="2" key="1">
    <citation type="journal article" date="2021" name="Genome Biol. Evol.">
        <title>A High-Quality Reference Genome for a Parasitic Bivalve with Doubly Uniparental Inheritance (Bivalvia: Unionida).</title>
        <authorList>
            <person name="Smith C.H."/>
        </authorList>
    </citation>
    <scope>NUCLEOTIDE SEQUENCE</scope>
    <source>
        <strain evidence="2">CHS0354</strain>
    </source>
</reference>
<dbReference type="AlphaFoldDB" id="A0AAE0W8I9"/>
<protein>
    <submittedName>
        <fullName evidence="2">Uncharacterized protein</fullName>
    </submittedName>
</protein>
<feature type="compositionally biased region" description="Basic and acidic residues" evidence="1">
    <location>
        <begin position="37"/>
        <end position="54"/>
    </location>
</feature>
<reference evidence="2" key="3">
    <citation type="submission" date="2023-05" db="EMBL/GenBank/DDBJ databases">
        <authorList>
            <person name="Smith C.H."/>
        </authorList>
    </citation>
    <scope>NUCLEOTIDE SEQUENCE</scope>
    <source>
        <strain evidence="2">CHS0354</strain>
        <tissue evidence="2">Mantle</tissue>
    </source>
</reference>
<evidence type="ECO:0000256" key="1">
    <source>
        <dbReference type="SAM" id="MobiDB-lite"/>
    </source>
</evidence>
<evidence type="ECO:0000313" key="2">
    <source>
        <dbReference type="EMBL" id="KAK3605431.1"/>
    </source>
</evidence>
<evidence type="ECO:0000313" key="3">
    <source>
        <dbReference type="Proteomes" id="UP001195483"/>
    </source>
</evidence>
<comment type="caution">
    <text evidence="2">The sequence shown here is derived from an EMBL/GenBank/DDBJ whole genome shotgun (WGS) entry which is preliminary data.</text>
</comment>
<sequence length="209" mass="24386">MYRIHAGAKRSVSGDEAFKEFGNFVDLHTQQVEQQEEQSREQTTKYKQTREQTKSKNKHVNRRQSKNKHVNRRQSKTKHVNRRQSKNKHVNRRQSKKKHVNRRQRKKSKTNKEAAESTLARDPVPAGACQNRQNGGMIDMLILPLIQAPLEVIIIRGVLGDTSDNLPVMLMMANFETLVYHTQLSEMKLRKFLPSMYNRPVTRWPANST</sequence>
<accession>A0AAE0W8I9</accession>
<dbReference type="Proteomes" id="UP001195483">
    <property type="component" value="Unassembled WGS sequence"/>
</dbReference>